<dbReference type="InterPro" id="IPR013126">
    <property type="entry name" value="Hsp_70_fam"/>
</dbReference>
<dbReference type="GO" id="GO:0140662">
    <property type="term" value="F:ATP-dependent protein folding chaperone"/>
    <property type="evidence" value="ECO:0007669"/>
    <property type="project" value="InterPro"/>
</dbReference>
<dbReference type="InterPro" id="IPR043129">
    <property type="entry name" value="ATPase_NBD"/>
</dbReference>
<dbReference type="Gene3D" id="1.20.1270.10">
    <property type="match status" value="2"/>
</dbReference>
<dbReference type="FunFam" id="1.20.1270.10:FF:000002">
    <property type="entry name" value="Heat shock 70 kDa protein 4"/>
    <property type="match status" value="1"/>
</dbReference>
<dbReference type="InterPro" id="IPR029047">
    <property type="entry name" value="HSP70_peptide-bd_sf"/>
</dbReference>
<dbReference type="SUPFAM" id="SSF53067">
    <property type="entry name" value="Actin-like ATPase domain"/>
    <property type="match status" value="2"/>
</dbReference>
<feature type="region of interest" description="Disordered" evidence="4">
    <location>
        <begin position="498"/>
        <end position="583"/>
    </location>
</feature>
<dbReference type="PROSITE" id="PS01036">
    <property type="entry name" value="HSP70_3"/>
    <property type="match status" value="1"/>
</dbReference>
<name>A0A7R9A525_9CRUS</name>
<evidence type="ECO:0000256" key="4">
    <source>
        <dbReference type="SAM" id="MobiDB-lite"/>
    </source>
</evidence>
<keyword evidence="6" id="KW-1185">Reference proteome</keyword>
<dbReference type="Proteomes" id="UP000677054">
    <property type="component" value="Unassembled WGS sequence"/>
</dbReference>
<dbReference type="GO" id="GO:0005634">
    <property type="term" value="C:nucleus"/>
    <property type="evidence" value="ECO:0007669"/>
    <property type="project" value="TreeGrafter"/>
</dbReference>
<dbReference type="AlphaFoldDB" id="A0A7R9A525"/>
<dbReference type="FunFam" id="3.30.30.30:FF:000002">
    <property type="entry name" value="Heat shock 70 kDa protein 4"/>
    <property type="match status" value="1"/>
</dbReference>
<evidence type="ECO:0000256" key="1">
    <source>
        <dbReference type="ARBA" id="ARBA00007381"/>
    </source>
</evidence>
<gene>
    <name evidence="5" type="ORF">DSTB1V02_LOCUS8339</name>
</gene>
<dbReference type="PRINTS" id="PR00301">
    <property type="entry name" value="HEATSHOCK70"/>
</dbReference>
<dbReference type="FunFam" id="3.30.420.40:FF:000171">
    <property type="entry name" value="Heat shock 70 kDa protein 4"/>
    <property type="match status" value="1"/>
</dbReference>
<dbReference type="Gene3D" id="3.30.420.40">
    <property type="match status" value="2"/>
</dbReference>
<dbReference type="Pfam" id="PF00012">
    <property type="entry name" value="HSP70"/>
    <property type="match status" value="1"/>
</dbReference>
<dbReference type="GO" id="GO:0005829">
    <property type="term" value="C:cytosol"/>
    <property type="evidence" value="ECO:0007669"/>
    <property type="project" value="TreeGrafter"/>
</dbReference>
<feature type="region of interest" description="Disordered" evidence="4">
    <location>
        <begin position="793"/>
        <end position="842"/>
    </location>
</feature>
<proteinExistence type="inferred from homology"/>
<comment type="similarity">
    <text evidence="1">Belongs to the heat shock protein 70 family.</text>
</comment>
<protein>
    <submittedName>
        <fullName evidence="5">Uncharacterized protein</fullName>
    </submittedName>
</protein>
<dbReference type="SUPFAM" id="SSF100934">
    <property type="entry name" value="Heat shock protein 70kD (HSP70), C-terminal subdomain"/>
    <property type="match status" value="2"/>
</dbReference>
<dbReference type="OrthoDB" id="434160at2759"/>
<dbReference type="Gene3D" id="3.90.640.10">
    <property type="entry name" value="Actin, Chain A, domain 4"/>
    <property type="match status" value="1"/>
</dbReference>
<dbReference type="PANTHER" id="PTHR45639">
    <property type="entry name" value="HSC70CB, ISOFORM G-RELATED"/>
    <property type="match status" value="1"/>
</dbReference>
<evidence type="ECO:0000313" key="5">
    <source>
        <dbReference type="EMBL" id="CAD7248527.1"/>
    </source>
</evidence>
<dbReference type="Gene3D" id="3.30.30.30">
    <property type="match status" value="1"/>
</dbReference>
<dbReference type="EMBL" id="CAJPEV010001885">
    <property type="protein sequence ID" value="CAG0894734.1"/>
    <property type="molecule type" value="Genomic_DNA"/>
</dbReference>
<evidence type="ECO:0000256" key="2">
    <source>
        <dbReference type="ARBA" id="ARBA00022741"/>
    </source>
</evidence>
<organism evidence="5">
    <name type="scientific">Darwinula stevensoni</name>
    <dbReference type="NCBI Taxonomy" id="69355"/>
    <lineage>
        <taxon>Eukaryota</taxon>
        <taxon>Metazoa</taxon>
        <taxon>Ecdysozoa</taxon>
        <taxon>Arthropoda</taxon>
        <taxon>Crustacea</taxon>
        <taxon>Oligostraca</taxon>
        <taxon>Ostracoda</taxon>
        <taxon>Podocopa</taxon>
        <taxon>Podocopida</taxon>
        <taxon>Darwinulocopina</taxon>
        <taxon>Darwinuloidea</taxon>
        <taxon>Darwinulidae</taxon>
        <taxon>Darwinula</taxon>
    </lineage>
</organism>
<evidence type="ECO:0000313" key="6">
    <source>
        <dbReference type="Proteomes" id="UP000677054"/>
    </source>
</evidence>
<evidence type="ECO:0000256" key="3">
    <source>
        <dbReference type="ARBA" id="ARBA00022840"/>
    </source>
</evidence>
<keyword evidence="2" id="KW-0547">Nucleotide-binding</keyword>
<feature type="compositionally biased region" description="Basic and acidic residues" evidence="4">
    <location>
        <begin position="551"/>
        <end position="565"/>
    </location>
</feature>
<dbReference type="CDD" id="cd10228">
    <property type="entry name" value="ASKHA_NBD_HSP70_HSPA4_like"/>
    <property type="match status" value="1"/>
</dbReference>
<feature type="compositionally biased region" description="Polar residues" evidence="4">
    <location>
        <begin position="522"/>
        <end position="536"/>
    </location>
</feature>
<dbReference type="InterPro" id="IPR029048">
    <property type="entry name" value="HSP70_C_sf"/>
</dbReference>
<dbReference type="FunFam" id="3.30.420.40:FF:000495">
    <property type="entry name" value="Heat shock protein 4b"/>
    <property type="match status" value="1"/>
</dbReference>
<dbReference type="GO" id="GO:0005524">
    <property type="term" value="F:ATP binding"/>
    <property type="evidence" value="ECO:0007669"/>
    <property type="project" value="UniProtKB-KW"/>
</dbReference>
<accession>A0A7R9A525</accession>
<dbReference type="FunFam" id="3.90.640.10:FF:000004">
    <property type="entry name" value="Heat shock 70 kDa protein 4"/>
    <property type="match status" value="1"/>
</dbReference>
<dbReference type="InterPro" id="IPR018181">
    <property type="entry name" value="Heat_shock_70_CS"/>
</dbReference>
<dbReference type="Gene3D" id="2.60.34.10">
    <property type="entry name" value="Substrate Binding Domain Of DNAk, Chain A, domain 1"/>
    <property type="match status" value="1"/>
</dbReference>
<dbReference type="EMBL" id="LR901402">
    <property type="protein sequence ID" value="CAD7248527.1"/>
    <property type="molecule type" value="Genomic_DNA"/>
</dbReference>
<dbReference type="SUPFAM" id="SSF100920">
    <property type="entry name" value="Heat shock protein 70kD (HSP70), peptide-binding domain"/>
    <property type="match status" value="1"/>
</dbReference>
<dbReference type="PANTHER" id="PTHR45639:SF4">
    <property type="entry name" value="HSC70CB, ISOFORM G"/>
    <property type="match status" value="1"/>
</dbReference>
<keyword evidence="3" id="KW-0067">ATP-binding</keyword>
<sequence length="842" mass="94019">MSVIGIDFGNESCYIAVARAGGIETITNDYSLRATPSCVAFGENTRILGVAAKNQMVTNMKNTIWGFKKLLGRSFRSPLVQKEVQAFPFPVIEMPDGSIGVRVYYGGEEQTFSIQQVTAMLFTKLKEIAEAALHTKVCDCVISVPSYFTDAERHALLDAAAIAGFNVLRILNEPAAVGLAYGIYHQDLPPPEEKPRNVIFIDCGQSTTQVAVCAFNKGKLKMLSCLADPNLGGRDFDNELALHFAADFKKRYNIDPMNDKRAWLRLLTEVEKLKKQMSANSNELPMNIECFMEEKDVSARMKRADFEKLTENLLRRVHHLMRSCLQDSGLRVEDVHSVEIVGGSSRIPAIKQSIQETFRKPPSTTLNQDEAVSRGCALQCAMLSPAFKVRDFSISDVQMYPITLKWLGPDSEDGEMEVFPVNHQVPFSKMLTFYRKEPFTLQAVYSGNIPYHNPVIGEFKIDNITPTAEGESPKIKVKVRVNMNGVFKVASASLVEKKGAEEMEQDAASPSAMEETEDGKTPKSNTTVPNTNAASDDSQKNGPVGENDVPMDEKNDKQDQEKPNHMDGNGAEEGETKPERKGKKAKLVLKTVDLPITSTVCQLSKDVINDLVERESKMVMHDRQEKERIDARNAVEEYVYEMRNRISDDLQEFIASNDREKFMQFLDETENWLYDEGENCKKSVYVTRRQDLQKHGDPVVARKKEFDERPLCFDQLGGGLQQVRKALDLFAQGDEKYNHIDAEDMKKVEKALQEKEAWLDKAFNSLSNLPKEKNPPILAQQIRAEKQALDNVVMPILNKPKPKVEPPPAPKSEGGEAPSAESPASEAPDGASAASSKMDVDQ</sequence>
<reference evidence="5" key="1">
    <citation type="submission" date="2020-11" db="EMBL/GenBank/DDBJ databases">
        <authorList>
            <person name="Tran Van P."/>
        </authorList>
    </citation>
    <scope>NUCLEOTIDE SEQUENCE</scope>
</reference>
<feature type="compositionally biased region" description="Low complexity" evidence="4">
    <location>
        <begin position="811"/>
        <end position="836"/>
    </location>
</feature>